<accession>E2BBM6</accession>
<dbReference type="AlphaFoldDB" id="E2BBM6"/>
<dbReference type="InParanoid" id="E2BBM6"/>
<feature type="transmembrane region" description="Helical" evidence="2">
    <location>
        <begin position="225"/>
        <end position="246"/>
    </location>
</feature>
<protein>
    <submittedName>
        <fullName evidence="4">Probable saccharopine dehydrogenase</fullName>
    </submittedName>
</protein>
<dbReference type="Pfam" id="PF03435">
    <property type="entry name" value="Sacchrp_dh_NADP"/>
    <property type="match status" value="1"/>
</dbReference>
<dbReference type="FunCoup" id="E2BBM6">
    <property type="interactions" value="385"/>
</dbReference>
<dbReference type="PANTHER" id="PTHR12286:SF5">
    <property type="entry name" value="SACCHAROPINE DEHYDROGENASE-LIKE OXIDOREDUCTASE"/>
    <property type="match status" value="1"/>
</dbReference>
<dbReference type="InterPro" id="IPR051276">
    <property type="entry name" value="Saccharopine_DH-like_oxidrdct"/>
</dbReference>
<dbReference type="STRING" id="610380.E2BBM6"/>
<dbReference type="SUPFAM" id="SSF51735">
    <property type="entry name" value="NAD(P)-binding Rossmann-fold domains"/>
    <property type="match status" value="1"/>
</dbReference>
<dbReference type="GO" id="GO:0005739">
    <property type="term" value="C:mitochondrion"/>
    <property type="evidence" value="ECO:0007669"/>
    <property type="project" value="TreeGrafter"/>
</dbReference>
<dbReference type="EMBL" id="GL447128">
    <property type="protein sequence ID" value="EFN86903.1"/>
    <property type="molecule type" value="Genomic_DNA"/>
</dbReference>
<keyword evidence="2" id="KW-0812">Transmembrane</keyword>
<reference evidence="4 5" key="1">
    <citation type="journal article" date="2010" name="Science">
        <title>Genomic comparison of the ants Camponotus floridanus and Harpegnathos saltator.</title>
        <authorList>
            <person name="Bonasio R."/>
            <person name="Zhang G."/>
            <person name="Ye C."/>
            <person name="Mutti N.S."/>
            <person name="Fang X."/>
            <person name="Qin N."/>
            <person name="Donahue G."/>
            <person name="Yang P."/>
            <person name="Li Q."/>
            <person name="Li C."/>
            <person name="Zhang P."/>
            <person name="Huang Z."/>
            <person name="Berger S.L."/>
            <person name="Reinberg D."/>
            <person name="Wang J."/>
            <person name="Liebig J."/>
        </authorList>
    </citation>
    <scope>NUCLEOTIDE SEQUENCE [LARGE SCALE GENOMIC DNA]</scope>
    <source>
        <strain evidence="4 5">R22 G/1</strain>
    </source>
</reference>
<keyword evidence="5" id="KW-1185">Reference proteome</keyword>
<feature type="domain" description="Saccharopine dehydrogenase NADP binding" evidence="3">
    <location>
        <begin position="8"/>
        <end position="137"/>
    </location>
</feature>
<keyword evidence="2" id="KW-0472">Membrane</keyword>
<proteinExistence type="inferred from homology"/>
<dbReference type="GO" id="GO:0005811">
    <property type="term" value="C:lipid droplet"/>
    <property type="evidence" value="ECO:0007669"/>
    <property type="project" value="TreeGrafter"/>
</dbReference>
<name>E2BBM6_HARSA</name>
<dbReference type="Gene3D" id="3.40.50.720">
    <property type="entry name" value="NAD(P)-binding Rossmann-like Domain"/>
    <property type="match status" value="1"/>
</dbReference>
<dbReference type="InterPro" id="IPR005097">
    <property type="entry name" value="Sacchrp_dh_NADP-bd"/>
</dbReference>
<dbReference type="PANTHER" id="PTHR12286">
    <property type="entry name" value="SACCHAROPINE DEHYDROGENASE-LIKE OXIDOREDUCTASE"/>
    <property type="match status" value="1"/>
</dbReference>
<dbReference type="GO" id="GO:0005886">
    <property type="term" value="C:plasma membrane"/>
    <property type="evidence" value="ECO:0007669"/>
    <property type="project" value="TreeGrafter"/>
</dbReference>
<comment type="similarity">
    <text evidence="1">Belongs to the saccharopine dehydrogenase family.</text>
</comment>
<dbReference type="InterPro" id="IPR036291">
    <property type="entry name" value="NAD(P)-bd_dom_sf"/>
</dbReference>
<dbReference type="GO" id="GO:0009247">
    <property type="term" value="P:glycolipid biosynthetic process"/>
    <property type="evidence" value="ECO:0007669"/>
    <property type="project" value="TreeGrafter"/>
</dbReference>
<organism evidence="5">
    <name type="scientific">Harpegnathos saltator</name>
    <name type="common">Jerdon's jumping ant</name>
    <dbReference type="NCBI Taxonomy" id="610380"/>
    <lineage>
        <taxon>Eukaryota</taxon>
        <taxon>Metazoa</taxon>
        <taxon>Ecdysozoa</taxon>
        <taxon>Arthropoda</taxon>
        <taxon>Hexapoda</taxon>
        <taxon>Insecta</taxon>
        <taxon>Pterygota</taxon>
        <taxon>Neoptera</taxon>
        <taxon>Endopterygota</taxon>
        <taxon>Hymenoptera</taxon>
        <taxon>Apocrita</taxon>
        <taxon>Aculeata</taxon>
        <taxon>Formicoidea</taxon>
        <taxon>Formicidae</taxon>
        <taxon>Ponerinae</taxon>
        <taxon>Ponerini</taxon>
        <taxon>Harpegnathos</taxon>
    </lineage>
</organism>
<dbReference type="OrthoDB" id="10268090at2759"/>
<sequence>MSDSRLDVVIFGATGYTGKLVVKYAVDFCKEWQLKFGIAGRRKEALENVLKEFAADAGNVPIILANVNDEKSLEKMTECAKVLINCCGPFRFYGEPVVKACITTRTHYVDITGEPQFIENMQLLYNKMAQEAGVYIVPACGWESVPSEMGIIFIQKKFGGEVNINSIEIYAQISEEKNKSPLVNYGTWESLVYSITHWNELKNLRAKLYPDKLPEFTPKLKSNSLFVIIGLIFIGAILTIMTRMAFTRKLLLRYPTLFSCGIVGREGPTRKLLEHQRCFITFKAVGWSEKLSEPTDKHTEPPNKELIVKMNSGSAYDATCIAVILSAIMILKEADKFPNNGGVLSPGAAFRNTSLIEEMDKNNIKYKVIKSTEK</sequence>
<evidence type="ECO:0000256" key="1">
    <source>
        <dbReference type="ARBA" id="ARBA00038048"/>
    </source>
</evidence>
<evidence type="ECO:0000313" key="4">
    <source>
        <dbReference type="EMBL" id="EFN86903.1"/>
    </source>
</evidence>
<dbReference type="OMA" id="KRPVQMH"/>
<evidence type="ECO:0000256" key="2">
    <source>
        <dbReference type="SAM" id="Phobius"/>
    </source>
</evidence>
<evidence type="ECO:0000259" key="3">
    <source>
        <dbReference type="Pfam" id="PF03435"/>
    </source>
</evidence>
<dbReference type="Proteomes" id="UP000008237">
    <property type="component" value="Unassembled WGS sequence"/>
</dbReference>
<keyword evidence="2" id="KW-1133">Transmembrane helix</keyword>
<gene>
    <name evidence="4" type="ORF">EAI_11963</name>
</gene>
<dbReference type="FunFam" id="3.40.50.720:FF:000178">
    <property type="entry name" value="Saccharopine dehydrogenase-like oxidoreductase"/>
    <property type="match status" value="1"/>
</dbReference>
<evidence type="ECO:0000313" key="5">
    <source>
        <dbReference type="Proteomes" id="UP000008237"/>
    </source>
</evidence>